<dbReference type="Pfam" id="PF08593">
    <property type="entry name" value="Mug135_C"/>
    <property type="match status" value="1"/>
</dbReference>
<proteinExistence type="inferred from homology"/>
<dbReference type="InterPro" id="IPR013902">
    <property type="entry name" value="Mug135-like_C"/>
</dbReference>
<accession>A0A5C3LX32</accession>
<evidence type="ECO:0000313" key="4">
    <source>
        <dbReference type="Proteomes" id="UP000308652"/>
    </source>
</evidence>
<dbReference type="Proteomes" id="UP000308652">
    <property type="component" value="Unassembled WGS sequence"/>
</dbReference>
<name>A0A5C3LX32_9AGAR</name>
<feature type="domain" description="Mug135-like C-terminal" evidence="2">
    <location>
        <begin position="135"/>
        <end position="199"/>
    </location>
</feature>
<dbReference type="AlphaFoldDB" id="A0A5C3LX32"/>
<protein>
    <recommendedName>
        <fullName evidence="2">Mug135-like C-terminal domain-containing protein</fullName>
    </recommendedName>
</protein>
<evidence type="ECO:0000259" key="2">
    <source>
        <dbReference type="Pfam" id="PF08593"/>
    </source>
</evidence>
<evidence type="ECO:0000313" key="3">
    <source>
        <dbReference type="EMBL" id="TFK33341.1"/>
    </source>
</evidence>
<dbReference type="Gene3D" id="3.90.20.10">
    <property type="match status" value="1"/>
</dbReference>
<organism evidence="3 4">
    <name type="scientific">Crucibulum laeve</name>
    <dbReference type="NCBI Taxonomy" id="68775"/>
    <lineage>
        <taxon>Eukaryota</taxon>
        <taxon>Fungi</taxon>
        <taxon>Dikarya</taxon>
        <taxon>Basidiomycota</taxon>
        <taxon>Agaricomycotina</taxon>
        <taxon>Agaricomycetes</taxon>
        <taxon>Agaricomycetidae</taxon>
        <taxon>Agaricales</taxon>
        <taxon>Agaricineae</taxon>
        <taxon>Nidulariaceae</taxon>
        <taxon>Crucibulum</taxon>
    </lineage>
</organism>
<dbReference type="STRING" id="68775.A0A5C3LX32"/>
<dbReference type="EMBL" id="ML213650">
    <property type="protein sequence ID" value="TFK33341.1"/>
    <property type="molecule type" value="Genomic_DNA"/>
</dbReference>
<gene>
    <name evidence="3" type="ORF">BDQ12DRAFT_691274</name>
</gene>
<keyword evidence="4" id="KW-1185">Reference proteome</keyword>
<dbReference type="OrthoDB" id="3230244at2759"/>
<comment type="similarity">
    <text evidence="1">Belongs to the UPF0612 family.</text>
</comment>
<sequence length="205" mass="22815">MPIPLPLAIQDGIVTGDARIANPPADPPTPADVVNAIRYEKFVVDGFADPGNDNTITEDHVASALEYKASVITARNPAAVAPPWLAHVLDQINRRFDVLDGRFDQVDARFDEVDGQLDQIKATVQEVNHTSSYLFNRTVLNGAFTSFKEIPFPDGTWPTKEPNNLPLIESVTTLQAMTDREIQTYHSKYCTDQPRARRTIRIEDS</sequence>
<evidence type="ECO:0000256" key="1">
    <source>
        <dbReference type="ARBA" id="ARBA00005788"/>
    </source>
</evidence>
<reference evidence="3 4" key="1">
    <citation type="journal article" date="2019" name="Nat. Ecol. Evol.">
        <title>Megaphylogeny resolves global patterns of mushroom evolution.</title>
        <authorList>
            <person name="Varga T."/>
            <person name="Krizsan K."/>
            <person name="Foldi C."/>
            <person name="Dima B."/>
            <person name="Sanchez-Garcia M."/>
            <person name="Sanchez-Ramirez S."/>
            <person name="Szollosi G.J."/>
            <person name="Szarkandi J.G."/>
            <person name="Papp V."/>
            <person name="Albert L."/>
            <person name="Andreopoulos W."/>
            <person name="Angelini C."/>
            <person name="Antonin V."/>
            <person name="Barry K.W."/>
            <person name="Bougher N.L."/>
            <person name="Buchanan P."/>
            <person name="Buyck B."/>
            <person name="Bense V."/>
            <person name="Catcheside P."/>
            <person name="Chovatia M."/>
            <person name="Cooper J."/>
            <person name="Damon W."/>
            <person name="Desjardin D."/>
            <person name="Finy P."/>
            <person name="Geml J."/>
            <person name="Haridas S."/>
            <person name="Hughes K."/>
            <person name="Justo A."/>
            <person name="Karasinski D."/>
            <person name="Kautmanova I."/>
            <person name="Kiss B."/>
            <person name="Kocsube S."/>
            <person name="Kotiranta H."/>
            <person name="LaButti K.M."/>
            <person name="Lechner B.E."/>
            <person name="Liimatainen K."/>
            <person name="Lipzen A."/>
            <person name="Lukacs Z."/>
            <person name="Mihaltcheva S."/>
            <person name="Morgado L.N."/>
            <person name="Niskanen T."/>
            <person name="Noordeloos M.E."/>
            <person name="Ohm R.A."/>
            <person name="Ortiz-Santana B."/>
            <person name="Ovrebo C."/>
            <person name="Racz N."/>
            <person name="Riley R."/>
            <person name="Savchenko A."/>
            <person name="Shiryaev A."/>
            <person name="Soop K."/>
            <person name="Spirin V."/>
            <person name="Szebenyi C."/>
            <person name="Tomsovsky M."/>
            <person name="Tulloss R.E."/>
            <person name="Uehling J."/>
            <person name="Grigoriev I.V."/>
            <person name="Vagvolgyi C."/>
            <person name="Papp T."/>
            <person name="Martin F.M."/>
            <person name="Miettinen O."/>
            <person name="Hibbett D.S."/>
            <person name="Nagy L.G."/>
        </authorList>
    </citation>
    <scope>NUCLEOTIDE SEQUENCE [LARGE SCALE GENOMIC DNA]</scope>
    <source>
        <strain evidence="3 4">CBS 166.37</strain>
    </source>
</reference>